<sequence>MVATVVENGNELPDSLQPKNKKGKGAPTKLEKARKALKELITLEKRQAVSEKSLAYDPLKVRESDDPMIILRRLQHGIRAEKGPTDEDLFLARLSQD</sequence>
<evidence type="ECO:0000313" key="2">
    <source>
        <dbReference type="Proteomes" id="UP001243375"/>
    </source>
</evidence>
<accession>A0ACC2WM39</accession>
<evidence type="ECO:0000313" key="1">
    <source>
        <dbReference type="EMBL" id="KAJ9112229.1"/>
    </source>
</evidence>
<gene>
    <name evidence="1" type="ORF">QFC22_006313</name>
</gene>
<keyword evidence="2" id="KW-1185">Reference proteome</keyword>
<dbReference type="EMBL" id="JASBWU010000026">
    <property type="protein sequence ID" value="KAJ9112229.1"/>
    <property type="molecule type" value="Genomic_DNA"/>
</dbReference>
<comment type="caution">
    <text evidence="1">The sequence shown here is derived from an EMBL/GenBank/DDBJ whole genome shotgun (WGS) entry which is preliminary data.</text>
</comment>
<reference evidence="1" key="1">
    <citation type="submission" date="2023-04" db="EMBL/GenBank/DDBJ databases">
        <title>Draft Genome sequencing of Naganishia species isolated from polar environments using Oxford Nanopore Technology.</title>
        <authorList>
            <person name="Leo P."/>
            <person name="Venkateswaran K."/>
        </authorList>
    </citation>
    <scope>NUCLEOTIDE SEQUENCE</scope>
    <source>
        <strain evidence="1">MNA-CCFEE 5425</strain>
    </source>
</reference>
<protein>
    <submittedName>
        <fullName evidence="1">Uncharacterized protein</fullName>
    </submittedName>
</protein>
<organism evidence="1 2">
    <name type="scientific">Naganishia vaughanmartiniae</name>
    <dbReference type="NCBI Taxonomy" id="1424756"/>
    <lineage>
        <taxon>Eukaryota</taxon>
        <taxon>Fungi</taxon>
        <taxon>Dikarya</taxon>
        <taxon>Basidiomycota</taxon>
        <taxon>Agaricomycotina</taxon>
        <taxon>Tremellomycetes</taxon>
        <taxon>Filobasidiales</taxon>
        <taxon>Filobasidiaceae</taxon>
        <taxon>Naganishia</taxon>
    </lineage>
</organism>
<name>A0ACC2WM39_9TREE</name>
<dbReference type="Proteomes" id="UP001243375">
    <property type="component" value="Unassembled WGS sequence"/>
</dbReference>
<proteinExistence type="predicted"/>